<evidence type="ECO:0000259" key="6">
    <source>
        <dbReference type="PROSITE" id="PS50177"/>
    </source>
</evidence>
<dbReference type="InterPro" id="IPR002075">
    <property type="entry name" value="NTF2_dom"/>
</dbReference>
<keyword evidence="7" id="KW-1185">Reference proteome</keyword>
<evidence type="ECO:0000256" key="3">
    <source>
        <dbReference type="PROSITE-ProRule" id="PRU00176"/>
    </source>
</evidence>
<dbReference type="Pfam" id="PF00076">
    <property type="entry name" value="RRM_1"/>
    <property type="match status" value="1"/>
</dbReference>
<dbReference type="SUPFAM" id="SSF54427">
    <property type="entry name" value="NTF2-like"/>
    <property type="match status" value="1"/>
</dbReference>
<dbReference type="GeneID" id="100374145"/>
<feature type="compositionally biased region" description="Low complexity" evidence="4">
    <location>
        <begin position="181"/>
        <end position="202"/>
    </location>
</feature>
<dbReference type="RefSeq" id="XP_002741324.1">
    <property type="nucleotide sequence ID" value="XM_002741278.1"/>
</dbReference>
<sequence>AIHKKIMSLNFRDCHAKIRQVDSHATLGDGVVVQVTGELSNNGQPMRRFMQTFVLAPQSPKKYYVHNDIFRYQDEVFNDDEETDNLDASPVESEGEVEDERSESPPNAVDDMRDPAIASFYHSSSVTNGTVEEIPQPIQAVMKPEVEDIVENLENVTQAAPTSPMTPLSPEIQPSPPSPPQQQQQQQQQPVEEPQTTTPIQTMIENHTGSPTSTKDELQELETPKTLSWADRARQNSPMIVSAPNVVKQSPSQPGSPPSKEQNKITESGSGRAEPLPQRAPRQSGRGMGRGTPPNIGSDGAMSDQPIRSRPRHPDSHQVFVGNLPHDINEDELKNHFMAYGNVVEMRINTKSGGGKIPNFGFIVFDDPSPVQRILSEK</sequence>
<feature type="domain" description="NTF2" evidence="6">
    <location>
        <begin position="1"/>
        <end position="72"/>
    </location>
</feature>
<feature type="region of interest" description="Disordered" evidence="4">
    <location>
        <begin position="82"/>
        <end position="112"/>
    </location>
</feature>
<dbReference type="PROSITE" id="PS50177">
    <property type="entry name" value="NTF2_DOMAIN"/>
    <property type="match status" value="1"/>
</dbReference>
<dbReference type="PANTHER" id="PTHR10693:SF20">
    <property type="entry name" value="AT27578P"/>
    <property type="match status" value="1"/>
</dbReference>
<dbReference type="InterPro" id="IPR039539">
    <property type="entry name" value="Ras_GTPase_bind_prot"/>
</dbReference>
<dbReference type="CDD" id="cd00780">
    <property type="entry name" value="NTF2"/>
    <property type="match status" value="1"/>
</dbReference>
<feature type="compositionally biased region" description="Polar residues" evidence="4">
    <location>
        <begin position="203"/>
        <end position="213"/>
    </location>
</feature>
<dbReference type="SUPFAM" id="SSF54928">
    <property type="entry name" value="RNA-binding domain, RBD"/>
    <property type="match status" value="1"/>
</dbReference>
<accession>A0ABM0H088</accession>
<evidence type="ECO:0000313" key="7">
    <source>
        <dbReference type="Proteomes" id="UP000694865"/>
    </source>
</evidence>
<evidence type="ECO:0000256" key="4">
    <source>
        <dbReference type="SAM" id="MobiDB-lite"/>
    </source>
</evidence>
<keyword evidence="2 3" id="KW-0694">RNA-binding</keyword>
<evidence type="ECO:0000259" key="5">
    <source>
        <dbReference type="PROSITE" id="PS50102"/>
    </source>
</evidence>
<dbReference type="PANTHER" id="PTHR10693">
    <property type="entry name" value="RAS GTPASE-ACTIVATING PROTEIN-BINDING PROTEIN"/>
    <property type="match status" value="1"/>
</dbReference>
<feature type="non-terminal residue" evidence="8">
    <location>
        <position position="378"/>
    </location>
</feature>
<reference evidence="8" key="1">
    <citation type="submission" date="2025-08" db="UniProtKB">
        <authorList>
            <consortium name="RefSeq"/>
        </authorList>
    </citation>
    <scope>IDENTIFICATION</scope>
    <source>
        <tissue evidence="8">Testes</tissue>
    </source>
</reference>
<feature type="region of interest" description="Disordered" evidence="4">
    <location>
        <begin position="159"/>
        <end position="321"/>
    </location>
</feature>
<feature type="domain" description="RRM" evidence="5">
    <location>
        <begin position="317"/>
        <end position="378"/>
    </location>
</feature>
<dbReference type="PROSITE" id="PS50102">
    <property type="entry name" value="RRM"/>
    <property type="match status" value="1"/>
</dbReference>
<name>A0ABM0H088_SACKO</name>
<dbReference type="InterPro" id="IPR000504">
    <property type="entry name" value="RRM_dom"/>
</dbReference>
<dbReference type="InterPro" id="IPR012677">
    <property type="entry name" value="Nucleotide-bd_a/b_plait_sf"/>
</dbReference>
<dbReference type="Gene3D" id="3.30.70.330">
    <property type="match status" value="1"/>
</dbReference>
<proteinExistence type="predicted"/>
<evidence type="ECO:0000256" key="1">
    <source>
        <dbReference type="ARBA" id="ARBA00004210"/>
    </source>
</evidence>
<evidence type="ECO:0000256" key="2">
    <source>
        <dbReference type="ARBA" id="ARBA00022884"/>
    </source>
</evidence>
<protein>
    <submittedName>
        <fullName evidence="8">Ras GTPase-activating protein-binding protein 2-like</fullName>
    </submittedName>
</protein>
<organism evidence="7 8">
    <name type="scientific">Saccoglossus kowalevskii</name>
    <name type="common">Acorn worm</name>
    <dbReference type="NCBI Taxonomy" id="10224"/>
    <lineage>
        <taxon>Eukaryota</taxon>
        <taxon>Metazoa</taxon>
        <taxon>Hemichordata</taxon>
        <taxon>Enteropneusta</taxon>
        <taxon>Harrimaniidae</taxon>
        <taxon>Saccoglossus</taxon>
    </lineage>
</organism>
<dbReference type="Gene3D" id="3.10.450.50">
    <property type="match status" value="1"/>
</dbReference>
<dbReference type="Proteomes" id="UP000694865">
    <property type="component" value="Unplaced"/>
</dbReference>
<dbReference type="Pfam" id="PF02136">
    <property type="entry name" value="NTF2"/>
    <property type="match status" value="1"/>
</dbReference>
<comment type="subcellular location">
    <subcellularLocation>
        <location evidence="1">Cytoplasm</location>
        <location evidence="1">Stress granule</location>
    </subcellularLocation>
</comment>
<dbReference type="InterPro" id="IPR032710">
    <property type="entry name" value="NTF2-like_dom_sf"/>
</dbReference>
<feature type="non-terminal residue" evidence="8">
    <location>
        <position position="1"/>
    </location>
</feature>
<gene>
    <name evidence="8" type="primary">LOC100374145</name>
</gene>
<evidence type="ECO:0000313" key="8">
    <source>
        <dbReference type="RefSeq" id="XP_002741324.1"/>
    </source>
</evidence>
<dbReference type="InterPro" id="IPR018222">
    <property type="entry name" value="Nuclear_transport_factor_2_euk"/>
</dbReference>
<dbReference type="InterPro" id="IPR035979">
    <property type="entry name" value="RBD_domain_sf"/>
</dbReference>